<dbReference type="EC" id="3.5.1.19" evidence="6"/>
<dbReference type="eggNOG" id="COG1335">
    <property type="taxonomic scope" value="Bacteria"/>
</dbReference>
<dbReference type="InterPro" id="IPR036380">
    <property type="entry name" value="Isochorismatase-like_sf"/>
</dbReference>
<evidence type="ECO:0000256" key="2">
    <source>
        <dbReference type="ARBA" id="ARBA00022642"/>
    </source>
</evidence>
<dbReference type="PANTHER" id="PTHR11080">
    <property type="entry name" value="PYRAZINAMIDASE/NICOTINAMIDASE"/>
    <property type="match status" value="1"/>
</dbReference>
<dbReference type="GO" id="GO:0019363">
    <property type="term" value="P:pyridine nucleotide biosynthetic process"/>
    <property type="evidence" value="ECO:0007669"/>
    <property type="project" value="UniProtKB-KW"/>
</dbReference>
<evidence type="ECO:0000256" key="1">
    <source>
        <dbReference type="ARBA" id="ARBA00006336"/>
    </source>
</evidence>
<dbReference type="KEGG" id="kse:Ksed_10680"/>
<evidence type="ECO:0000256" key="5">
    <source>
        <dbReference type="ARBA" id="ARBA00037900"/>
    </source>
</evidence>
<sequence length="211" mass="22029">MTRETAPNTTALLVVDVQNDFCPGGSLATTGGDAVAHAVAQHVRDAGDRYAAVVATQDWHEDPGDHWSDNPDFVDSWPVHCEVGTEGAAFHPAVAEVAETFDAVFRKGRFEAAYSGFEGHLASDGDTSEGDTDPTMLATWLRDRGIDAVEVCGIATDHCVRATVIDALSAGFSAHVLLGLTSGVDEAASTSAVQEMEAAGATTEGQPRLTA</sequence>
<dbReference type="AlphaFoldDB" id="C7NGK4"/>
<protein>
    <recommendedName>
        <fullName evidence="6">nicotinamidase</fullName>
        <ecNumber evidence="6">3.5.1.19</ecNumber>
    </recommendedName>
    <alternativeName>
        <fullName evidence="7">Nicotinamide deamidase</fullName>
    </alternativeName>
</protein>
<evidence type="ECO:0000256" key="4">
    <source>
        <dbReference type="ARBA" id="ARBA00022801"/>
    </source>
</evidence>
<dbReference type="SUPFAM" id="SSF52499">
    <property type="entry name" value="Isochorismatase-like hydrolases"/>
    <property type="match status" value="1"/>
</dbReference>
<evidence type="ECO:0000259" key="8">
    <source>
        <dbReference type="Pfam" id="PF00857"/>
    </source>
</evidence>
<keyword evidence="2" id="KW-0662">Pyridine nucleotide biosynthesis</keyword>
<dbReference type="GO" id="GO:0008936">
    <property type="term" value="F:nicotinamidase activity"/>
    <property type="evidence" value="ECO:0007669"/>
    <property type="project" value="UniProtKB-EC"/>
</dbReference>
<dbReference type="GO" id="GO:0046872">
    <property type="term" value="F:metal ion binding"/>
    <property type="evidence" value="ECO:0007669"/>
    <property type="project" value="UniProtKB-KW"/>
</dbReference>
<keyword evidence="4" id="KW-0378">Hydrolase</keyword>
<feature type="domain" description="Isochorismatase-like" evidence="8">
    <location>
        <begin position="10"/>
        <end position="202"/>
    </location>
</feature>
<dbReference type="HOGENOM" id="CLU_068979_13_2_11"/>
<dbReference type="InterPro" id="IPR052347">
    <property type="entry name" value="Isochorismatase_Nicotinamidase"/>
</dbReference>
<dbReference type="EMBL" id="CP001686">
    <property type="protein sequence ID" value="ACV06112.1"/>
    <property type="molecule type" value="Genomic_DNA"/>
</dbReference>
<dbReference type="STRING" id="478801.Ksed_10680"/>
<evidence type="ECO:0000256" key="3">
    <source>
        <dbReference type="ARBA" id="ARBA00022723"/>
    </source>
</evidence>
<dbReference type="Pfam" id="PF00857">
    <property type="entry name" value="Isochorismatase"/>
    <property type="match status" value="1"/>
</dbReference>
<keyword evidence="10" id="KW-1185">Reference proteome</keyword>
<accession>C7NGK4</accession>
<organism evidence="9 10">
    <name type="scientific">Kytococcus sedentarius (strain ATCC 14392 / DSM 20547 / JCM 11482 / CCUG 33030 / NBRC 15357 / NCTC 11040 / CCM 314 / 541)</name>
    <name type="common">Micrococcus sedentarius</name>
    <dbReference type="NCBI Taxonomy" id="478801"/>
    <lineage>
        <taxon>Bacteria</taxon>
        <taxon>Bacillati</taxon>
        <taxon>Actinomycetota</taxon>
        <taxon>Actinomycetes</taxon>
        <taxon>Micrococcales</taxon>
        <taxon>Kytococcaceae</taxon>
        <taxon>Kytococcus</taxon>
    </lineage>
</organism>
<dbReference type="InterPro" id="IPR000868">
    <property type="entry name" value="Isochorismatase-like_dom"/>
</dbReference>
<evidence type="ECO:0000313" key="10">
    <source>
        <dbReference type="Proteomes" id="UP000006666"/>
    </source>
</evidence>
<name>C7NGK4_KYTSD</name>
<evidence type="ECO:0000313" key="9">
    <source>
        <dbReference type="EMBL" id="ACV06112.1"/>
    </source>
</evidence>
<dbReference type="Gene3D" id="3.40.50.850">
    <property type="entry name" value="Isochorismatase-like"/>
    <property type="match status" value="1"/>
</dbReference>
<comment type="pathway">
    <text evidence="5">Cofactor biosynthesis; nicotinate biosynthesis; nicotinate from nicotinamide: step 1/1.</text>
</comment>
<gene>
    <name evidence="9" type="ordered locus">Ksed_10680</name>
</gene>
<evidence type="ECO:0000256" key="7">
    <source>
        <dbReference type="ARBA" id="ARBA00043224"/>
    </source>
</evidence>
<proteinExistence type="inferred from homology"/>
<dbReference type="RefSeq" id="WP_015779057.1">
    <property type="nucleotide sequence ID" value="NC_013169.1"/>
</dbReference>
<evidence type="ECO:0000256" key="6">
    <source>
        <dbReference type="ARBA" id="ARBA00039017"/>
    </source>
</evidence>
<reference evidence="9 10" key="1">
    <citation type="journal article" date="2009" name="Stand. Genomic Sci.">
        <title>Complete genome sequence of Kytococcus sedentarius type strain (541).</title>
        <authorList>
            <person name="Sims D."/>
            <person name="Brettin T."/>
            <person name="Detter J.C."/>
            <person name="Han C."/>
            <person name="Lapidus A."/>
            <person name="Copeland A."/>
            <person name="Glavina Del Rio T."/>
            <person name="Nolan M."/>
            <person name="Chen F."/>
            <person name="Lucas S."/>
            <person name="Tice H."/>
            <person name="Cheng J.F."/>
            <person name="Bruce D."/>
            <person name="Goodwin L."/>
            <person name="Pitluck S."/>
            <person name="Ovchinnikova G."/>
            <person name="Pati A."/>
            <person name="Ivanova N."/>
            <person name="Mavrommatis K."/>
            <person name="Chen A."/>
            <person name="Palaniappan K."/>
            <person name="D'haeseleer P."/>
            <person name="Chain P."/>
            <person name="Bristow J."/>
            <person name="Eisen J.A."/>
            <person name="Markowitz V."/>
            <person name="Hugenholtz P."/>
            <person name="Schneider S."/>
            <person name="Goker M."/>
            <person name="Pukall R."/>
            <person name="Kyrpides N.C."/>
            <person name="Klenk H.P."/>
        </authorList>
    </citation>
    <scope>NUCLEOTIDE SEQUENCE [LARGE SCALE GENOMIC DNA]</scope>
    <source>
        <strain evidence="10">ATCC 14392 / DSM 20547 / JCM 11482 / CCUG 33030 / NBRC 15357 / NCTC 11040 / CCM 314 / 541</strain>
    </source>
</reference>
<comment type="similarity">
    <text evidence="1">Belongs to the isochorismatase family.</text>
</comment>
<dbReference type="PANTHER" id="PTHR11080:SF2">
    <property type="entry name" value="LD05707P"/>
    <property type="match status" value="1"/>
</dbReference>
<dbReference type="Proteomes" id="UP000006666">
    <property type="component" value="Chromosome"/>
</dbReference>
<keyword evidence="3" id="KW-0479">Metal-binding</keyword>